<gene>
    <name evidence="4" type="ORF">Mic7113_5084</name>
</gene>
<accession>K9WLQ6</accession>
<keyword evidence="1 2" id="KW-0597">Phosphoprotein</keyword>
<dbReference type="PANTHER" id="PTHR44591:SF23">
    <property type="entry name" value="CHEY SUBFAMILY"/>
    <property type="match status" value="1"/>
</dbReference>
<reference evidence="4 5" key="1">
    <citation type="submission" date="2012-06" db="EMBL/GenBank/DDBJ databases">
        <title>Finished chromosome of genome of Microcoleus sp. PCC 7113.</title>
        <authorList>
            <consortium name="US DOE Joint Genome Institute"/>
            <person name="Gugger M."/>
            <person name="Coursin T."/>
            <person name="Rippka R."/>
            <person name="Tandeau De Marsac N."/>
            <person name="Huntemann M."/>
            <person name="Wei C.-L."/>
            <person name="Han J."/>
            <person name="Detter J.C."/>
            <person name="Han C."/>
            <person name="Tapia R."/>
            <person name="Chen A."/>
            <person name="Kyrpides N."/>
            <person name="Mavromatis K."/>
            <person name="Markowitz V."/>
            <person name="Szeto E."/>
            <person name="Ivanova N."/>
            <person name="Pagani I."/>
            <person name="Pati A."/>
            <person name="Goodwin L."/>
            <person name="Nordberg H.P."/>
            <person name="Cantor M.N."/>
            <person name="Hua S.X."/>
            <person name="Woyke T."/>
            <person name="Kerfeld C.A."/>
        </authorList>
    </citation>
    <scope>NUCLEOTIDE SEQUENCE [LARGE SCALE GENOMIC DNA]</scope>
    <source>
        <strain evidence="4 5">PCC 7113</strain>
    </source>
</reference>
<proteinExistence type="predicted"/>
<dbReference type="PROSITE" id="PS50110">
    <property type="entry name" value="RESPONSE_REGULATORY"/>
    <property type="match status" value="1"/>
</dbReference>
<evidence type="ECO:0000313" key="5">
    <source>
        <dbReference type="Proteomes" id="UP000010471"/>
    </source>
</evidence>
<feature type="domain" description="Response regulatory" evidence="3">
    <location>
        <begin position="276"/>
        <end position="391"/>
    </location>
</feature>
<keyword evidence="5" id="KW-1185">Reference proteome</keyword>
<dbReference type="OrthoDB" id="505173at2"/>
<evidence type="ECO:0000313" key="4">
    <source>
        <dbReference type="EMBL" id="AFZ20741.1"/>
    </source>
</evidence>
<dbReference type="InterPro" id="IPR011006">
    <property type="entry name" value="CheY-like_superfamily"/>
</dbReference>
<dbReference type="EMBL" id="CP003630">
    <property type="protein sequence ID" value="AFZ20741.1"/>
    <property type="molecule type" value="Genomic_DNA"/>
</dbReference>
<dbReference type="KEGG" id="mic:Mic7113_5084"/>
<dbReference type="PANTHER" id="PTHR44591">
    <property type="entry name" value="STRESS RESPONSE REGULATOR PROTEIN 1"/>
    <property type="match status" value="1"/>
</dbReference>
<dbReference type="GO" id="GO:0000160">
    <property type="term" value="P:phosphorelay signal transduction system"/>
    <property type="evidence" value="ECO:0007669"/>
    <property type="project" value="InterPro"/>
</dbReference>
<dbReference type="SUPFAM" id="SSF52172">
    <property type="entry name" value="CheY-like"/>
    <property type="match status" value="1"/>
</dbReference>
<evidence type="ECO:0000259" key="3">
    <source>
        <dbReference type="PROSITE" id="PS50110"/>
    </source>
</evidence>
<protein>
    <submittedName>
        <fullName evidence="4">Response regulator with CheY-like receiver, AAA-type ATPase, and DNA-binding domains</fullName>
    </submittedName>
</protein>
<dbReference type="Gene3D" id="3.40.50.2300">
    <property type="match status" value="1"/>
</dbReference>
<organism evidence="4 5">
    <name type="scientific">Allocoleopsis franciscana PCC 7113</name>
    <dbReference type="NCBI Taxonomy" id="1173027"/>
    <lineage>
        <taxon>Bacteria</taxon>
        <taxon>Bacillati</taxon>
        <taxon>Cyanobacteriota</taxon>
        <taxon>Cyanophyceae</taxon>
        <taxon>Coleofasciculales</taxon>
        <taxon>Coleofasciculaceae</taxon>
        <taxon>Allocoleopsis</taxon>
        <taxon>Allocoleopsis franciscana</taxon>
    </lineage>
</organism>
<dbReference type="InterPro" id="IPR001789">
    <property type="entry name" value="Sig_transdc_resp-reg_receiver"/>
</dbReference>
<dbReference type="STRING" id="1173027.Mic7113_5084"/>
<dbReference type="GO" id="GO:0003677">
    <property type="term" value="F:DNA binding"/>
    <property type="evidence" value="ECO:0007669"/>
    <property type="project" value="UniProtKB-KW"/>
</dbReference>
<dbReference type="AlphaFoldDB" id="K9WLQ6"/>
<dbReference type="HOGENOM" id="CLU_699915_0_0_3"/>
<sequence>MSFHTDLDVPMKILQPYTFKFQAQELPQKLCQVSQEALTGYLLFEFPILGGTDSMNRWCLGVSQGQVVFSGNQKLSWQVFLKIFQRYISRLQNADVRYALVELEKRFMQEKQKGQSVLFLELMHELQQLGLFTMEELRGALRLGILSDFDTYLFKYPGQAKFIPSTPLELQTSLSGFDIEDLLSQAKERQVWWKKLRTTIPSMESVPLINSEVVNSANLTNQQKLWLKTLVSKGQTLNDIASSLAQDSLEIAKVFASLIDKRFIKIQSPPVTSTPEIFVVDDSPLILKQFETLVTTWGYSVRAFNDPTTLLQSIPHSNPAVFFLDINMPGITGFDLVKQIRRQPQLASVPIIMLTAEQTLTNNWRARWSGCQFLSKPLAPNDVSRFKQGLRLLLSQLLLIHQSS</sequence>
<feature type="modified residue" description="4-aspartylphosphate" evidence="2">
    <location>
        <position position="325"/>
    </location>
</feature>
<dbReference type="InterPro" id="IPR050595">
    <property type="entry name" value="Bact_response_regulator"/>
</dbReference>
<dbReference type="Proteomes" id="UP000010471">
    <property type="component" value="Chromosome"/>
</dbReference>
<evidence type="ECO:0000256" key="1">
    <source>
        <dbReference type="ARBA" id="ARBA00022553"/>
    </source>
</evidence>
<dbReference type="eggNOG" id="COG0784">
    <property type="taxonomic scope" value="Bacteria"/>
</dbReference>
<keyword evidence="4" id="KW-0238">DNA-binding</keyword>
<evidence type="ECO:0000256" key="2">
    <source>
        <dbReference type="PROSITE-ProRule" id="PRU00169"/>
    </source>
</evidence>
<dbReference type="SMART" id="SM00448">
    <property type="entry name" value="REC"/>
    <property type="match status" value="1"/>
</dbReference>
<dbReference type="Pfam" id="PF00072">
    <property type="entry name" value="Response_reg"/>
    <property type="match status" value="1"/>
</dbReference>
<name>K9WLQ6_9CYAN</name>